<comment type="caution">
    <text evidence="1">The sequence shown here is derived from an EMBL/GenBank/DDBJ whole genome shotgun (WGS) entry which is preliminary data.</text>
</comment>
<protein>
    <submittedName>
        <fullName evidence="1">Uncharacterized protein</fullName>
    </submittedName>
</protein>
<dbReference type="Proteomes" id="UP000821845">
    <property type="component" value="Chromosome 1"/>
</dbReference>
<dbReference type="EMBL" id="CM023481">
    <property type="protein sequence ID" value="KAH6948237.1"/>
    <property type="molecule type" value="Genomic_DNA"/>
</dbReference>
<organism evidence="1 2">
    <name type="scientific">Hyalomma asiaticum</name>
    <name type="common">Tick</name>
    <dbReference type="NCBI Taxonomy" id="266040"/>
    <lineage>
        <taxon>Eukaryota</taxon>
        <taxon>Metazoa</taxon>
        <taxon>Ecdysozoa</taxon>
        <taxon>Arthropoda</taxon>
        <taxon>Chelicerata</taxon>
        <taxon>Arachnida</taxon>
        <taxon>Acari</taxon>
        <taxon>Parasitiformes</taxon>
        <taxon>Ixodida</taxon>
        <taxon>Ixodoidea</taxon>
        <taxon>Ixodidae</taxon>
        <taxon>Hyalomminae</taxon>
        <taxon>Hyalomma</taxon>
    </lineage>
</organism>
<evidence type="ECO:0000313" key="1">
    <source>
        <dbReference type="EMBL" id="KAH6948237.1"/>
    </source>
</evidence>
<evidence type="ECO:0000313" key="2">
    <source>
        <dbReference type="Proteomes" id="UP000821845"/>
    </source>
</evidence>
<sequence>MSSWLRYWVELRGNSLIFYSPKSLLAKERTDHRWSASGFPDSGAELLRTIEQLRVKVNKLTSSCWNLPPATLPVLYDIDAFLGIVAVQVTGSLDSRTESRTVI</sequence>
<reference evidence="1" key="1">
    <citation type="submission" date="2020-05" db="EMBL/GenBank/DDBJ databases">
        <title>Large-scale comparative analyses of tick genomes elucidate their genetic diversity and vector capacities.</title>
        <authorList>
            <person name="Jia N."/>
            <person name="Wang J."/>
            <person name="Shi W."/>
            <person name="Du L."/>
            <person name="Sun Y."/>
            <person name="Zhan W."/>
            <person name="Jiang J."/>
            <person name="Wang Q."/>
            <person name="Zhang B."/>
            <person name="Ji P."/>
            <person name="Sakyi L.B."/>
            <person name="Cui X."/>
            <person name="Yuan T."/>
            <person name="Jiang B."/>
            <person name="Yang W."/>
            <person name="Lam T.T.-Y."/>
            <person name="Chang Q."/>
            <person name="Ding S."/>
            <person name="Wang X."/>
            <person name="Zhu J."/>
            <person name="Ruan X."/>
            <person name="Zhao L."/>
            <person name="Wei J."/>
            <person name="Que T."/>
            <person name="Du C."/>
            <person name="Cheng J."/>
            <person name="Dai P."/>
            <person name="Han X."/>
            <person name="Huang E."/>
            <person name="Gao Y."/>
            <person name="Liu J."/>
            <person name="Shao H."/>
            <person name="Ye R."/>
            <person name="Li L."/>
            <person name="Wei W."/>
            <person name="Wang X."/>
            <person name="Wang C."/>
            <person name="Yang T."/>
            <person name="Huo Q."/>
            <person name="Li W."/>
            <person name="Guo W."/>
            <person name="Chen H."/>
            <person name="Zhou L."/>
            <person name="Ni X."/>
            <person name="Tian J."/>
            <person name="Zhou Y."/>
            <person name="Sheng Y."/>
            <person name="Liu T."/>
            <person name="Pan Y."/>
            <person name="Xia L."/>
            <person name="Li J."/>
            <person name="Zhao F."/>
            <person name="Cao W."/>
        </authorList>
    </citation>
    <scope>NUCLEOTIDE SEQUENCE</scope>
    <source>
        <strain evidence="1">Hyas-2018</strain>
    </source>
</reference>
<gene>
    <name evidence="1" type="ORF">HPB50_023285</name>
</gene>
<proteinExistence type="predicted"/>
<name>A0ACB7TPI0_HYAAI</name>
<accession>A0ACB7TPI0</accession>
<keyword evidence="2" id="KW-1185">Reference proteome</keyword>